<gene>
    <name evidence="2" type="ORF">GTOL_12108</name>
</gene>
<sequence>MGFAAIIIGDEIIRGKRQDKHFAKTRELLSGRGLRLDVVTYVGDDPVRLTEVLRQSFGTNDVVFSFGGIGITPDDRTRRCAADAAGLPLEVHPAAEREIRAMSIERKREVTDEMLQFGAFPQGSRIIPNPVNRIPGFSLRDHHFVPGFPEMAWPMIEWVLDTYYRDLFHRKAEAEKSIIILGGNEGTLLPLMRRLEQDYAGLLVFSLPSFGDATTPSHVELGVRGDPAQVDSAFEDMCREVATLGFSYTVDKKNPSPKTGA</sequence>
<reference evidence="2" key="1">
    <citation type="submission" date="2021-04" db="EMBL/GenBank/DDBJ databases">
        <authorList>
            <person name="Hornung B."/>
        </authorList>
    </citation>
    <scope>NUCLEOTIDE SEQUENCE</scope>
    <source>
        <strain evidence="2">G5G6</strain>
    </source>
</reference>
<evidence type="ECO:0000259" key="1">
    <source>
        <dbReference type="SMART" id="SM00852"/>
    </source>
</evidence>
<proteinExistence type="predicted"/>
<keyword evidence="3" id="KW-1185">Reference proteome</keyword>
<comment type="caution">
    <text evidence="2">The sequence shown here is derived from an EMBL/GenBank/DDBJ whole genome shotgun (WGS) entry which is preliminary data.</text>
</comment>
<dbReference type="CDD" id="cd00885">
    <property type="entry name" value="cinA"/>
    <property type="match status" value="1"/>
</dbReference>
<dbReference type="RefSeq" id="WP_220636096.1">
    <property type="nucleotide sequence ID" value="NZ_CAJQUM010000001.1"/>
</dbReference>
<protein>
    <submittedName>
        <fullName evidence="2">Competence/damage-inducible protein A</fullName>
    </submittedName>
</protein>
<dbReference type="EMBL" id="CAJQUM010000001">
    <property type="protein sequence ID" value="CAG4884225.1"/>
    <property type="molecule type" value="Genomic_DNA"/>
</dbReference>
<dbReference type="PANTHER" id="PTHR13939">
    <property type="entry name" value="NICOTINAMIDE-NUCLEOTIDE AMIDOHYDROLASE PNCC"/>
    <property type="match status" value="1"/>
</dbReference>
<dbReference type="InterPro" id="IPR001453">
    <property type="entry name" value="MoaB/Mog_dom"/>
</dbReference>
<accession>A0A916J5C9</accession>
<name>A0A916J5C9_9PROT</name>
<dbReference type="Pfam" id="PF00994">
    <property type="entry name" value="MoCF_biosynth"/>
    <property type="match status" value="1"/>
</dbReference>
<dbReference type="InterPro" id="IPR036425">
    <property type="entry name" value="MoaB/Mog-like_dom_sf"/>
</dbReference>
<dbReference type="Gene3D" id="3.40.980.10">
    <property type="entry name" value="MoaB/Mog-like domain"/>
    <property type="match status" value="1"/>
</dbReference>
<feature type="domain" description="MoaB/Mog" evidence="1">
    <location>
        <begin position="4"/>
        <end position="167"/>
    </location>
</feature>
<dbReference type="PANTHER" id="PTHR13939:SF0">
    <property type="entry name" value="NMN AMIDOHYDROLASE-LIKE PROTEIN YFAY"/>
    <property type="match status" value="1"/>
</dbReference>
<evidence type="ECO:0000313" key="3">
    <source>
        <dbReference type="Proteomes" id="UP000742786"/>
    </source>
</evidence>
<dbReference type="SMART" id="SM00852">
    <property type="entry name" value="MoCF_biosynth"/>
    <property type="match status" value="1"/>
</dbReference>
<dbReference type="SUPFAM" id="SSF53218">
    <property type="entry name" value="Molybdenum cofactor biosynthesis proteins"/>
    <property type="match status" value="1"/>
</dbReference>
<dbReference type="InterPro" id="IPR050101">
    <property type="entry name" value="CinA"/>
</dbReference>
<organism evidence="2 3">
    <name type="scientific">Georgfuchsia toluolica</name>
    <dbReference type="NCBI Taxonomy" id="424218"/>
    <lineage>
        <taxon>Bacteria</taxon>
        <taxon>Pseudomonadati</taxon>
        <taxon>Pseudomonadota</taxon>
        <taxon>Betaproteobacteria</taxon>
        <taxon>Nitrosomonadales</taxon>
        <taxon>Sterolibacteriaceae</taxon>
        <taxon>Georgfuchsia</taxon>
    </lineage>
</organism>
<dbReference type="AlphaFoldDB" id="A0A916J5C9"/>
<dbReference type="Proteomes" id="UP000742786">
    <property type="component" value="Unassembled WGS sequence"/>
</dbReference>
<evidence type="ECO:0000313" key="2">
    <source>
        <dbReference type="EMBL" id="CAG4884225.1"/>
    </source>
</evidence>